<dbReference type="Proteomes" id="UP000499080">
    <property type="component" value="Unassembled WGS sequence"/>
</dbReference>
<evidence type="ECO:0000313" key="3">
    <source>
        <dbReference type="Proteomes" id="UP000499080"/>
    </source>
</evidence>
<name>A0A4Y2B2E6_ARAVE</name>
<organism evidence="2 3">
    <name type="scientific">Araneus ventricosus</name>
    <name type="common">Orbweaver spider</name>
    <name type="synonym">Epeira ventricosa</name>
    <dbReference type="NCBI Taxonomy" id="182803"/>
    <lineage>
        <taxon>Eukaryota</taxon>
        <taxon>Metazoa</taxon>
        <taxon>Ecdysozoa</taxon>
        <taxon>Arthropoda</taxon>
        <taxon>Chelicerata</taxon>
        <taxon>Arachnida</taxon>
        <taxon>Araneae</taxon>
        <taxon>Araneomorphae</taxon>
        <taxon>Entelegynae</taxon>
        <taxon>Araneoidea</taxon>
        <taxon>Araneidae</taxon>
        <taxon>Araneus</taxon>
    </lineage>
</organism>
<protein>
    <submittedName>
        <fullName evidence="2">Uncharacterized protein</fullName>
    </submittedName>
</protein>
<accession>A0A4Y2B2E6</accession>
<reference evidence="2 3" key="1">
    <citation type="journal article" date="2019" name="Sci. Rep.">
        <title>Orb-weaving spider Araneus ventricosus genome elucidates the spidroin gene catalogue.</title>
        <authorList>
            <person name="Kono N."/>
            <person name="Nakamura H."/>
            <person name="Ohtoshi R."/>
            <person name="Moran D.A.P."/>
            <person name="Shinohara A."/>
            <person name="Yoshida Y."/>
            <person name="Fujiwara M."/>
            <person name="Mori M."/>
            <person name="Tomita M."/>
            <person name="Arakawa K."/>
        </authorList>
    </citation>
    <scope>NUCLEOTIDE SEQUENCE [LARGE SCALE GENOMIC DNA]</scope>
</reference>
<proteinExistence type="predicted"/>
<keyword evidence="3" id="KW-1185">Reference proteome</keyword>
<dbReference type="OrthoDB" id="6775559at2759"/>
<feature type="region of interest" description="Disordered" evidence="1">
    <location>
        <begin position="1"/>
        <end position="45"/>
    </location>
</feature>
<evidence type="ECO:0000256" key="1">
    <source>
        <dbReference type="SAM" id="MobiDB-lite"/>
    </source>
</evidence>
<dbReference type="AlphaFoldDB" id="A0A4Y2B2E6"/>
<comment type="caution">
    <text evidence="2">The sequence shown here is derived from an EMBL/GenBank/DDBJ whole genome shotgun (WGS) entry which is preliminary data.</text>
</comment>
<dbReference type="EMBL" id="BGPR01000042">
    <property type="protein sequence ID" value="GBL85234.1"/>
    <property type="molecule type" value="Genomic_DNA"/>
</dbReference>
<evidence type="ECO:0000313" key="2">
    <source>
        <dbReference type="EMBL" id="GBL85234.1"/>
    </source>
</evidence>
<sequence length="155" mass="17319">MSASIHPSNSTMIQAPIEHKEASAQTFSTESPPPSHYNHKEQGNTARQNLTFAEALRKKRSPAIPLYPKGTAENKTPVEEILKKELSKPDCNIKNIKKVQNKVLVFVCYKEEDISKLVTCITDKEDLAAKIETKAPGKHHPILIVYDIPNSTTEE</sequence>
<feature type="compositionally biased region" description="Polar residues" evidence="1">
    <location>
        <begin position="1"/>
        <end position="13"/>
    </location>
</feature>
<gene>
    <name evidence="2" type="ORF">AVEN_222711_1</name>
</gene>